<proteinExistence type="predicted"/>
<protein>
    <submittedName>
        <fullName evidence="3 4">Uncharacterized protein</fullName>
    </submittedName>
</protein>
<dbReference type="AlphaFoldDB" id="A0A1S4CDB7"/>
<feature type="region of interest" description="Disordered" evidence="1">
    <location>
        <begin position="56"/>
        <end position="75"/>
    </location>
</feature>
<sequence>MDQTPKRFACKKGKVENIDFGHEGKMLFYGPRRNQSLNLTNQYSWYMVALRVKAPEAPANAEPPSDPEQVDKEGEVTKEIGTDAAKLRTGIGATKNQGIKAFQNMADMMDKLFKDVETSYGSFCTNVISTLSTF</sequence>
<accession>A0A1S4CDB7</accession>
<evidence type="ECO:0000256" key="1">
    <source>
        <dbReference type="SAM" id="MobiDB-lite"/>
    </source>
</evidence>
<name>A0A1S4CDB7_TOBAC</name>
<dbReference type="GeneID" id="107817837"/>
<dbReference type="RefSeq" id="XP_016499213.1">
    <property type="nucleotide sequence ID" value="XM_016643727.1"/>
</dbReference>
<dbReference type="RefSeq" id="XP_016499212.1">
    <property type="nucleotide sequence ID" value="XM_016643726.1"/>
</dbReference>
<gene>
    <name evidence="3 4" type="primary">LOC107817837</name>
</gene>
<reference evidence="3 4" key="2">
    <citation type="submission" date="2025-04" db="UniProtKB">
        <authorList>
            <consortium name="RefSeq"/>
        </authorList>
    </citation>
    <scope>IDENTIFICATION</scope>
</reference>
<reference key="1">
    <citation type="journal article" date="2014" name="Nat. Commun.">
        <title>The tobacco genome sequence and its comparison with those of tomato and potato.</title>
        <authorList>
            <person name="Sierro N."/>
            <person name="Battey J.N."/>
            <person name="Ouadi S."/>
            <person name="Bakaher N."/>
            <person name="Bovet L."/>
            <person name="Willig A."/>
            <person name="Goepfert S."/>
            <person name="Peitsch M.C."/>
            <person name="Ivanov N.V."/>
        </authorList>
    </citation>
    <scope>NUCLEOTIDE SEQUENCE [LARGE SCALE GENOMIC DNA]</scope>
    <source>
        <strain>cv. TN90</strain>
    </source>
</reference>
<dbReference type="Proteomes" id="UP000790787">
    <property type="component" value="Chromosome 24"/>
</dbReference>
<evidence type="ECO:0000313" key="3">
    <source>
        <dbReference type="RefSeq" id="XP_016499212.1"/>
    </source>
</evidence>
<dbReference type="PaxDb" id="4097-A0A1S4CDB7"/>
<dbReference type="KEGG" id="nta:107817837"/>
<organism evidence="3">
    <name type="scientific">Nicotiana tabacum</name>
    <name type="common">Common tobacco</name>
    <dbReference type="NCBI Taxonomy" id="4097"/>
    <lineage>
        <taxon>Eukaryota</taxon>
        <taxon>Viridiplantae</taxon>
        <taxon>Streptophyta</taxon>
        <taxon>Embryophyta</taxon>
        <taxon>Tracheophyta</taxon>
        <taxon>Spermatophyta</taxon>
        <taxon>Magnoliopsida</taxon>
        <taxon>eudicotyledons</taxon>
        <taxon>Gunneridae</taxon>
        <taxon>Pentapetalae</taxon>
        <taxon>asterids</taxon>
        <taxon>lamiids</taxon>
        <taxon>Solanales</taxon>
        <taxon>Solanaceae</taxon>
        <taxon>Nicotianoideae</taxon>
        <taxon>Nicotianeae</taxon>
        <taxon>Nicotiana</taxon>
    </lineage>
</organism>
<keyword evidence="2" id="KW-1185">Reference proteome</keyword>
<evidence type="ECO:0000313" key="4">
    <source>
        <dbReference type="RefSeq" id="XP_016499213.1"/>
    </source>
</evidence>
<evidence type="ECO:0000313" key="2">
    <source>
        <dbReference type="Proteomes" id="UP000790787"/>
    </source>
</evidence>